<evidence type="ECO:0000259" key="6">
    <source>
        <dbReference type="Pfam" id="PF01408"/>
    </source>
</evidence>
<comment type="similarity">
    <text evidence="1">Belongs to the Gfo/Idh/MocA family.</text>
</comment>
<keyword evidence="2" id="KW-0560">Oxidoreductase</keyword>
<dbReference type="EC" id="1.1.1.179" evidence="3"/>
<dbReference type="GeneID" id="41981550"/>
<organism evidence="8 9">
    <name type="scientific">Lachnellula hyalina</name>
    <dbReference type="NCBI Taxonomy" id="1316788"/>
    <lineage>
        <taxon>Eukaryota</taxon>
        <taxon>Fungi</taxon>
        <taxon>Dikarya</taxon>
        <taxon>Ascomycota</taxon>
        <taxon>Pezizomycotina</taxon>
        <taxon>Leotiomycetes</taxon>
        <taxon>Helotiales</taxon>
        <taxon>Lachnaceae</taxon>
        <taxon>Lachnellula</taxon>
    </lineage>
</organism>
<dbReference type="SUPFAM" id="SSF55347">
    <property type="entry name" value="Glyceraldehyde-3-phosphate dehydrogenase-like, C-terminal domain"/>
    <property type="match status" value="1"/>
</dbReference>
<dbReference type="OrthoDB" id="6417021at2759"/>
<proteinExistence type="inferred from homology"/>
<dbReference type="Pfam" id="PF22725">
    <property type="entry name" value="GFO_IDH_MocA_C3"/>
    <property type="match status" value="1"/>
</dbReference>
<dbReference type="Gene3D" id="3.30.360.10">
    <property type="entry name" value="Dihydrodipicolinate Reductase, domain 2"/>
    <property type="match status" value="1"/>
</dbReference>
<evidence type="ECO:0000313" key="9">
    <source>
        <dbReference type="Proteomes" id="UP000431533"/>
    </source>
</evidence>
<dbReference type="InterPro" id="IPR000683">
    <property type="entry name" value="Gfo/Idh/MocA-like_OxRdtase_N"/>
</dbReference>
<gene>
    <name evidence="8" type="ORF">LHYA1_G001352</name>
</gene>
<sequence>MGAFLSLLVRCWTVDHPPEPPKSREAIKIGILGTGWIASRALITPAKSHPDVIIAAVASRDKTRAEAYARKFNVPIAYGSYQHMLDDPAIDAIYNPLPNSEHYEWSLRALKAGKHVLLEKPSVSNTLEAESLFAYHSSLPTPRPVLLEAIHPRFHPAWSEFLSLISSPHVEKVDVKFNAPSGFFAKGDIRWRFDLAGGAMMDIGSYTVSCLRDVFGAEPVRVESAVARAAKWGDVEEGLKAGFRFPNGGVGFIDADINKTSVWGLPGVSIPRVVVQQREMKVEVEGAPEGEIQTRKRTVTIWGFPGAMYHHSIGVVDVNVRKRASDGQVLKRWTEKETKKAYVWNGRGTESGKEGEPYWSTYRYMLEQFINRIKGRDGSGVWVDGEYSIHQMKAIDAAYVKAGVAIRPTSSFKI</sequence>
<feature type="domain" description="Gfo/Idh/MocA-like oxidoreductase N-terminal" evidence="6">
    <location>
        <begin position="27"/>
        <end position="134"/>
    </location>
</feature>
<evidence type="ECO:0000256" key="1">
    <source>
        <dbReference type="ARBA" id="ARBA00010928"/>
    </source>
</evidence>
<dbReference type="InterPro" id="IPR036291">
    <property type="entry name" value="NAD(P)-bd_dom_sf"/>
</dbReference>
<dbReference type="SUPFAM" id="SSF51735">
    <property type="entry name" value="NAD(P)-binding Rossmann-fold domains"/>
    <property type="match status" value="1"/>
</dbReference>
<comment type="catalytic activity">
    <reaction evidence="5">
        <text>D-xylose + NADP(+) = D-xylono-1,5-lactone + NADPH + H(+)</text>
        <dbReference type="Rhea" id="RHEA:22000"/>
        <dbReference type="ChEBI" id="CHEBI:15378"/>
        <dbReference type="ChEBI" id="CHEBI:15867"/>
        <dbReference type="ChEBI" id="CHEBI:53455"/>
        <dbReference type="ChEBI" id="CHEBI:57783"/>
        <dbReference type="ChEBI" id="CHEBI:58349"/>
        <dbReference type="EC" id="1.1.1.179"/>
    </reaction>
</comment>
<feature type="domain" description="GFO/IDH/MocA-like oxidoreductase" evidence="7">
    <location>
        <begin position="180"/>
        <end position="257"/>
    </location>
</feature>
<dbReference type="InterPro" id="IPR055170">
    <property type="entry name" value="GFO_IDH_MocA-like_dom"/>
</dbReference>
<dbReference type="GO" id="GO:0000166">
    <property type="term" value="F:nucleotide binding"/>
    <property type="evidence" value="ECO:0007669"/>
    <property type="project" value="InterPro"/>
</dbReference>
<dbReference type="Pfam" id="PF01408">
    <property type="entry name" value="GFO_IDH_MocA"/>
    <property type="match status" value="1"/>
</dbReference>
<name>A0A8H8R6H1_9HELO</name>
<evidence type="ECO:0000256" key="2">
    <source>
        <dbReference type="ARBA" id="ARBA00023002"/>
    </source>
</evidence>
<evidence type="ECO:0000313" key="8">
    <source>
        <dbReference type="EMBL" id="TVY29344.1"/>
    </source>
</evidence>
<dbReference type="Gene3D" id="3.40.50.720">
    <property type="entry name" value="NAD(P)-binding Rossmann-like Domain"/>
    <property type="match status" value="1"/>
</dbReference>
<dbReference type="AlphaFoldDB" id="A0A8H8R6H1"/>
<evidence type="ECO:0000256" key="3">
    <source>
        <dbReference type="ARBA" id="ARBA00038984"/>
    </source>
</evidence>
<dbReference type="GO" id="GO:0047837">
    <property type="term" value="F:D-xylose 1-dehydrogenase (NADP+) activity"/>
    <property type="evidence" value="ECO:0007669"/>
    <property type="project" value="UniProtKB-EC"/>
</dbReference>
<dbReference type="PANTHER" id="PTHR22604:SF105">
    <property type="entry name" value="TRANS-1,2-DIHYDROBENZENE-1,2-DIOL DEHYDROGENASE"/>
    <property type="match status" value="1"/>
</dbReference>
<evidence type="ECO:0000256" key="4">
    <source>
        <dbReference type="ARBA" id="ARBA00042988"/>
    </source>
</evidence>
<evidence type="ECO:0000259" key="7">
    <source>
        <dbReference type="Pfam" id="PF22725"/>
    </source>
</evidence>
<dbReference type="PANTHER" id="PTHR22604">
    <property type="entry name" value="OXIDOREDUCTASES"/>
    <property type="match status" value="1"/>
</dbReference>
<dbReference type="InterPro" id="IPR050984">
    <property type="entry name" value="Gfo/Idh/MocA_domain"/>
</dbReference>
<reference evidence="8 9" key="1">
    <citation type="submission" date="2018-05" db="EMBL/GenBank/DDBJ databases">
        <title>Genome sequencing and assembly of the regulated plant pathogen Lachnellula willkommii and related sister species for the development of diagnostic species identification markers.</title>
        <authorList>
            <person name="Giroux E."/>
            <person name="Bilodeau G."/>
        </authorList>
    </citation>
    <scope>NUCLEOTIDE SEQUENCE [LARGE SCALE GENOMIC DNA]</scope>
    <source>
        <strain evidence="8 9">CBS 185.66</strain>
    </source>
</reference>
<protein>
    <recommendedName>
        <fullName evidence="3">D-xylose 1-dehydrogenase (NADP(+), D-xylono-1,5-lactone-forming)</fullName>
        <ecNumber evidence="3">1.1.1.179</ecNumber>
    </recommendedName>
    <alternativeName>
        <fullName evidence="4">D-xylose-NADP dehydrogenase</fullName>
    </alternativeName>
</protein>
<dbReference type="Proteomes" id="UP000431533">
    <property type="component" value="Unassembled WGS sequence"/>
</dbReference>
<keyword evidence="9" id="KW-1185">Reference proteome</keyword>
<dbReference type="EMBL" id="QGMH01000019">
    <property type="protein sequence ID" value="TVY29344.1"/>
    <property type="molecule type" value="Genomic_DNA"/>
</dbReference>
<comment type="caution">
    <text evidence="8">The sequence shown here is derived from an EMBL/GenBank/DDBJ whole genome shotgun (WGS) entry which is preliminary data.</text>
</comment>
<accession>A0A8H8R6H1</accession>
<dbReference type="RefSeq" id="XP_031008131.1">
    <property type="nucleotide sequence ID" value="XM_031146335.1"/>
</dbReference>
<evidence type="ECO:0000256" key="5">
    <source>
        <dbReference type="ARBA" id="ARBA00049233"/>
    </source>
</evidence>